<dbReference type="RefSeq" id="WP_089761387.1">
    <property type="nucleotide sequence ID" value="NZ_FNGO01000021.1"/>
</dbReference>
<proteinExistence type="predicted"/>
<accession>A0A1G9RDF2</accession>
<organism evidence="1 2">
    <name type="scientific">Halarsenatibacter silvermanii</name>
    <dbReference type="NCBI Taxonomy" id="321763"/>
    <lineage>
        <taxon>Bacteria</taxon>
        <taxon>Bacillati</taxon>
        <taxon>Bacillota</taxon>
        <taxon>Clostridia</taxon>
        <taxon>Halanaerobiales</taxon>
        <taxon>Halarsenatibacteraceae</taxon>
        <taxon>Halarsenatibacter</taxon>
    </lineage>
</organism>
<keyword evidence="2" id="KW-1185">Reference proteome</keyword>
<protein>
    <submittedName>
        <fullName evidence="1">Uncharacterized protein</fullName>
    </submittedName>
</protein>
<gene>
    <name evidence="1" type="ORF">SAMN04488692_12145</name>
</gene>
<dbReference type="AlphaFoldDB" id="A0A1G9RDF2"/>
<dbReference type="Proteomes" id="UP000199476">
    <property type="component" value="Unassembled WGS sequence"/>
</dbReference>
<evidence type="ECO:0000313" key="1">
    <source>
        <dbReference type="EMBL" id="SDM21201.1"/>
    </source>
</evidence>
<dbReference type="OrthoDB" id="2589801at2"/>
<reference evidence="1 2" key="1">
    <citation type="submission" date="2016-10" db="EMBL/GenBank/DDBJ databases">
        <authorList>
            <person name="de Groot N.N."/>
        </authorList>
    </citation>
    <scope>NUCLEOTIDE SEQUENCE [LARGE SCALE GENOMIC DNA]</scope>
    <source>
        <strain evidence="1 2">SLAS-1</strain>
    </source>
</reference>
<name>A0A1G9RDF2_9FIRM</name>
<dbReference type="STRING" id="321763.SAMN04488692_12145"/>
<evidence type="ECO:0000313" key="2">
    <source>
        <dbReference type="Proteomes" id="UP000199476"/>
    </source>
</evidence>
<sequence>MAVTARKYTRANYNAYRGNLSDPVDGATVIKVALMEESFVFNQNIDDNWDDISEHEISAAENPPYEEGGQELANKSFDVEGNAVVLDGDNIIWPNSNITAHYAVIYDATPAEDTDKKLLGIQDFDGEKSTSDGNFEIQWHENGILAVEALS</sequence>
<dbReference type="EMBL" id="FNGO01000021">
    <property type="protein sequence ID" value="SDM21201.1"/>
    <property type="molecule type" value="Genomic_DNA"/>
</dbReference>